<gene>
    <name evidence="1" type="ORF">CW751_14545</name>
</gene>
<evidence type="ECO:0008006" key="3">
    <source>
        <dbReference type="Google" id="ProtNLM"/>
    </source>
</evidence>
<evidence type="ECO:0000313" key="2">
    <source>
        <dbReference type="Proteomes" id="UP000236654"/>
    </source>
</evidence>
<reference evidence="1 2" key="1">
    <citation type="submission" date="2017-12" db="EMBL/GenBank/DDBJ databases">
        <title>The draft genome sequence of Brumimicrobium saltpan LHR20.</title>
        <authorList>
            <person name="Do Z.-J."/>
            <person name="Luo H.-R."/>
        </authorList>
    </citation>
    <scope>NUCLEOTIDE SEQUENCE [LARGE SCALE GENOMIC DNA]</scope>
    <source>
        <strain evidence="1 2">LHR20</strain>
    </source>
</reference>
<sequence length="207" mass="22937">MVFSASQSLAQSNKISIQGGATITQFNSSVISNQELKFGDIYYLGFERETTSNLLLSIGLSYTSMGSNLIGEAFDSLSVTQFTSTFDFNYISIPLRIGKKIGDNFFGFGYLGVSNRLLLSATEDRPIINSKLEITGRQEAKITKDIKRFDFAGLADLGFGKKFSNHEVFLSYSFTFSATSFSTDSFFSGSKPRNFGSFLKIGYNYCF</sequence>
<dbReference type="EMBL" id="PJNI01000024">
    <property type="protein sequence ID" value="PKR79566.1"/>
    <property type="molecule type" value="Genomic_DNA"/>
</dbReference>
<dbReference type="Proteomes" id="UP000236654">
    <property type="component" value="Unassembled WGS sequence"/>
</dbReference>
<comment type="caution">
    <text evidence="1">The sequence shown here is derived from an EMBL/GenBank/DDBJ whole genome shotgun (WGS) entry which is preliminary data.</text>
</comment>
<accession>A0A2I0QZ12</accession>
<organism evidence="1 2">
    <name type="scientific">Brumimicrobium salinarum</name>
    <dbReference type="NCBI Taxonomy" id="2058658"/>
    <lineage>
        <taxon>Bacteria</taxon>
        <taxon>Pseudomonadati</taxon>
        <taxon>Bacteroidota</taxon>
        <taxon>Flavobacteriia</taxon>
        <taxon>Flavobacteriales</taxon>
        <taxon>Crocinitomicaceae</taxon>
        <taxon>Brumimicrobium</taxon>
    </lineage>
</organism>
<keyword evidence="2" id="KW-1185">Reference proteome</keyword>
<evidence type="ECO:0000313" key="1">
    <source>
        <dbReference type="EMBL" id="PKR79566.1"/>
    </source>
</evidence>
<dbReference type="AlphaFoldDB" id="A0A2I0QZ12"/>
<name>A0A2I0QZ12_9FLAO</name>
<protein>
    <recommendedName>
        <fullName evidence="3">Outer membrane protein beta-barrel domain-containing protein</fullName>
    </recommendedName>
</protein>
<proteinExistence type="predicted"/>